<evidence type="ECO:0000313" key="4">
    <source>
        <dbReference type="EMBL" id="GAA0953727.1"/>
    </source>
</evidence>
<dbReference type="InterPro" id="IPR009057">
    <property type="entry name" value="Homeodomain-like_sf"/>
</dbReference>
<organism evidence="4 5">
    <name type="scientific">Actinocorallia libanotica</name>
    <dbReference type="NCBI Taxonomy" id="46162"/>
    <lineage>
        <taxon>Bacteria</taxon>
        <taxon>Bacillati</taxon>
        <taxon>Actinomycetota</taxon>
        <taxon>Actinomycetes</taxon>
        <taxon>Streptosporangiales</taxon>
        <taxon>Thermomonosporaceae</taxon>
        <taxon>Actinocorallia</taxon>
    </lineage>
</organism>
<reference evidence="4 5" key="1">
    <citation type="journal article" date="2019" name="Int. J. Syst. Evol. Microbiol.">
        <title>The Global Catalogue of Microorganisms (GCM) 10K type strain sequencing project: providing services to taxonomists for standard genome sequencing and annotation.</title>
        <authorList>
            <consortium name="The Broad Institute Genomics Platform"/>
            <consortium name="The Broad Institute Genome Sequencing Center for Infectious Disease"/>
            <person name="Wu L."/>
            <person name="Ma J."/>
        </authorList>
    </citation>
    <scope>NUCLEOTIDE SEQUENCE [LARGE SCALE GENOMIC DNA]</scope>
    <source>
        <strain evidence="4 5">JCM 10696</strain>
    </source>
</reference>
<feature type="domain" description="HTH tetR-type" evidence="3">
    <location>
        <begin position="5"/>
        <end position="65"/>
    </location>
</feature>
<evidence type="ECO:0000256" key="1">
    <source>
        <dbReference type="ARBA" id="ARBA00023125"/>
    </source>
</evidence>
<evidence type="ECO:0000256" key="2">
    <source>
        <dbReference type="PROSITE-ProRule" id="PRU00335"/>
    </source>
</evidence>
<comment type="caution">
    <text evidence="4">The sequence shown here is derived from an EMBL/GenBank/DDBJ whole genome shotgun (WGS) entry which is preliminary data.</text>
</comment>
<accession>A0ABN1RAH9</accession>
<dbReference type="InterPro" id="IPR050109">
    <property type="entry name" value="HTH-type_TetR-like_transc_reg"/>
</dbReference>
<protein>
    <submittedName>
        <fullName evidence="4">TetR/AcrR family transcriptional regulator</fullName>
    </submittedName>
</protein>
<dbReference type="Pfam" id="PF17940">
    <property type="entry name" value="TetR_C_31"/>
    <property type="match status" value="1"/>
</dbReference>
<dbReference type="Gene3D" id="1.10.357.10">
    <property type="entry name" value="Tetracycline Repressor, domain 2"/>
    <property type="match status" value="1"/>
</dbReference>
<evidence type="ECO:0000259" key="3">
    <source>
        <dbReference type="PROSITE" id="PS50977"/>
    </source>
</evidence>
<gene>
    <name evidence="4" type="ORF">GCM10009550_36100</name>
</gene>
<keyword evidence="5" id="KW-1185">Reference proteome</keyword>
<evidence type="ECO:0000313" key="5">
    <source>
        <dbReference type="Proteomes" id="UP001500665"/>
    </source>
</evidence>
<dbReference type="PROSITE" id="PS50977">
    <property type="entry name" value="HTH_TETR_2"/>
    <property type="match status" value="1"/>
</dbReference>
<dbReference type="Pfam" id="PF00440">
    <property type="entry name" value="TetR_N"/>
    <property type="match status" value="1"/>
</dbReference>
<dbReference type="PANTHER" id="PTHR30055">
    <property type="entry name" value="HTH-TYPE TRANSCRIPTIONAL REGULATOR RUTR"/>
    <property type="match status" value="1"/>
</dbReference>
<dbReference type="PRINTS" id="PR00455">
    <property type="entry name" value="HTHTETR"/>
</dbReference>
<dbReference type="PANTHER" id="PTHR30055:SF219">
    <property type="entry name" value="TRANSCRIPTIONAL REGULATORY PROTEIN"/>
    <property type="match status" value="1"/>
</dbReference>
<feature type="DNA-binding region" description="H-T-H motif" evidence="2">
    <location>
        <begin position="28"/>
        <end position="47"/>
    </location>
</feature>
<sequence>MLRRMGNREDLLAGAKKCLREKGYDRTSVRDIATAAGVSMAAIGYHYGSREALLNQALFALLDEGGSGTGRALVTEENGSAAEGYTRMWENLIEQFRAQPDLWLASVELFMQAQRRPELRDALAGGIAHGRRGNSGILEGVPEEEVSERSARTLGMVQSALMSGVMIQCLSDPENAPTATEVLEGLRALVKVLDAP</sequence>
<dbReference type="InterPro" id="IPR041583">
    <property type="entry name" value="TetR_C_31"/>
</dbReference>
<proteinExistence type="predicted"/>
<dbReference type="Proteomes" id="UP001500665">
    <property type="component" value="Unassembled WGS sequence"/>
</dbReference>
<keyword evidence="1 2" id="KW-0238">DNA-binding</keyword>
<dbReference type="SUPFAM" id="SSF46689">
    <property type="entry name" value="Homeodomain-like"/>
    <property type="match status" value="1"/>
</dbReference>
<dbReference type="InterPro" id="IPR001647">
    <property type="entry name" value="HTH_TetR"/>
</dbReference>
<name>A0ABN1RAH9_9ACTN</name>
<dbReference type="EMBL" id="BAAAHH010000013">
    <property type="protein sequence ID" value="GAA0953727.1"/>
    <property type="molecule type" value="Genomic_DNA"/>
</dbReference>